<sequence>MTQKPHVAIFPSPGMGHLIPLTELAKKFALNYDLSSTFIVPSIGPPPEAQKKVLGSLPEGINYISLPPVSFDDLPGIRAETQISLTITRSLSSVRDVLKSLAASTRLVALVLDLFGTDVIDIASELSVPSYIASLSTGMTLSLHFYLPKLDQMVSCEYRDLPEPVLLPGCGISVHGRDLPDPIQDRKDDAYKWFLHHSKRHSLAEGILLNSFVDLEPETIKALQDQELGNLPPIYPVALRPEVDGNGLVGREEIAKVVKGLMQGEEGAAIRRRMKGLKEAAAKAVSEEGSSTKSLHELVSKWKN</sequence>
<dbReference type="STRING" id="43335.A0A4U5QUX2"/>
<dbReference type="AlphaFoldDB" id="A0A4U5QUX2"/>
<reference evidence="1" key="1">
    <citation type="submission" date="2018-10" db="EMBL/GenBank/DDBJ databases">
        <title>Population genomic analysis revealed the cold adaptation of white poplar.</title>
        <authorList>
            <person name="Liu Y.-J."/>
        </authorList>
    </citation>
    <scope>NUCLEOTIDE SEQUENCE [LARGE SCALE GENOMIC DNA]</scope>
    <source>
        <strain evidence="1">PAL-ZL1</strain>
    </source>
</reference>
<proteinExistence type="predicted"/>
<dbReference type="Gene3D" id="3.40.50.2000">
    <property type="entry name" value="Glycogen Phosphorylase B"/>
    <property type="match status" value="2"/>
</dbReference>
<dbReference type="FunFam" id="3.40.50.2000:FF:000054">
    <property type="entry name" value="Glycosyltransferase"/>
    <property type="match status" value="1"/>
</dbReference>
<keyword evidence="1" id="KW-0808">Transferase</keyword>
<organism evidence="1">
    <name type="scientific">Populus alba</name>
    <name type="common">White poplar</name>
    <dbReference type="NCBI Taxonomy" id="43335"/>
    <lineage>
        <taxon>Eukaryota</taxon>
        <taxon>Viridiplantae</taxon>
        <taxon>Streptophyta</taxon>
        <taxon>Embryophyta</taxon>
        <taxon>Tracheophyta</taxon>
        <taxon>Spermatophyta</taxon>
        <taxon>Magnoliopsida</taxon>
        <taxon>eudicotyledons</taxon>
        <taxon>Gunneridae</taxon>
        <taxon>Pentapetalae</taxon>
        <taxon>rosids</taxon>
        <taxon>fabids</taxon>
        <taxon>Malpighiales</taxon>
        <taxon>Salicaceae</taxon>
        <taxon>Saliceae</taxon>
        <taxon>Populus</taxon>
    </lineage>
</organism>
<protein>
    <submittedName>
        <fullName evidence="1">Putative flavonol 3-o-glucosyltransferase family protein</fullName>
    </submittedName>
</protein>
<dbReference type="SUPFAM" id="SSF53756">
    <property type="entry name" value="UDP-Glycosyltransferase/glycogen phosphorylase"/>
    <property type="match status" value="1"/>
</dbReference>
<dbReference type="PANTHER" id="PTHR48045:SF36">
    <property type="entry name" value="GLYCOSYLTRANSFERASE"/>
    <property type="match status" value="1"/>
</dbReference>
<comment type="caution">
    <text evidence="1">The sequence shown here is derived from an EMBL/GenBank/DDBJ whole genome shotgun (WGS) entry which is preliminary data.</text>
</comment>
<accession>A0A4U5QUX2</accession>
<name>A0A4U5QUX2_POPAL</name>
<dbReference type="EMBL" id="RCHU01000113">
    <property type="protein sequence ID" value="TKS14441.1"/>
    <property type="molecule type" value="Genomic_DNA"/>
</dbReference>
<dbReference type="PANTHER" id="PTHR48045">
    <property type="entry name" value="UDP-GLYCOSYLTRANSFERASE 72B1"/>
    <property type="match status" value="1"/>
</dbReference>
<dbReference type="GO" id="GO:0016740">
    <property type="term" value="F:transferase activity"/>
    <property type="evidence" value="ECO:0007669"/>
    <property type="project" value="UniProtKB-KW"/>
</dbReference>
<gene>
    <name evidence="1" type="ORF">D5086_0000045150</name>
</gene>
<evidence type="ECO:0000313" key="1">
    <source>
        <dbReference type="EMBL" id="TKS14441.1"/>
    </source>
</evidence>